<name>A0A4R3T9W7_9FIRM</name>
<gene>
    <name evidence="7" type="ORF">EDD61_11649</name>
</gene>
<evidence type="ECO:0000256" key="4">
    <source>
        <dbReference type="ARBA" id="ARBA00022989"/>
    </source>
</evidence>
<dbReference type="RefSeq" id="WP_132225186.1">
    <property type="nucleotide sequence ID" value="NZ_JANKBG010000015.1"/>
</dbReference>
<keyword evidence="5 6" id="KW-0472">Membrane</keyword>
<dbReference type="AlphaFoldDB" id="A0A4R3T9W7"/>
<dbReference type="InterPro" id="IPR036259">
    <property type="entry name" value="MFS_trans_sf"/>
</dbReference>
<evidence type="ECO:0000256" key="5">
    <source>
        <dbReference type="ARBA" id="ARBA00023136"/>
    </source>
</evidence>
<evidence type="ECO:0000313" key="8">
    <source>
        <dbReference type="Proteomes" id="UP000295773"/>
    </source>
</evidence>
<organism evidence="7 8">
    <name type="scientific">Longicatena caecimuris</name>
    <dbReference type="NCBI Taxonomy" id="1796635"/>
    <lineage>
        <taxon>Bacteria</taxon>
        <taxon>Bacillati</taxon>
        <taxon>Bacillota</taxon>
        <taxon>Erysipelotrichia</taxon>
        <taxon>Erysipelotrichales</taxon>
        <taxon>Erysipelotrichaceae</taxon>
        <taxon>Longicatena</taxon>
    </lineage>
</organism>
<sequence>MKKTLWSRDFTIITIGTLISAIGGTAMSFAFSLVVFDNTDSTMLTGIFTGLSMIPAILIPIIAAPFVDTCERKKVIVRLDAFNGICYLLFAWYLSNYDFSYTIYLLYALLITSTGSIYQLAYASLYPDLIPKGFMQKGYSISSMIYPSVTALITPIASMIYVHYGVAMICLGEGILLLMASYAEHHIAFQEKELKKMSFSFSGYREEMMEGFHYLKKEKGIRSIYAYMSVTNANAEAVNMMSMALFQSSSVLTTTMYAFLTTAETAGRMLGSIFHYFVRIPDHVRYKIAVSVYASYEAMDMILLFIAYPLMILNRFICGFLGVNSMNIREASTQNYIPSHMRARVNGLFNVLVSLLCMCSRFLAGAMGEFIEYPYVAACFSMIGLLAVELVIVRNKKHVQPIYNQHL</sequence>
<evidence type="ECO:0000256" key="3">
    <source>
        <dbReference type="ARBA" id="ARBA00022692"/>
    </source>
</evidence>
<keyword evidence="4 6" id="KW-1133">Transmembrane helix</keyword>
<feature type="transmembrane region" description="Helical" evidence="6">
    <location>
        <begin position="373"/>
        <end position="393"/>
    </location>
</feature>
<evidence type="ECO:0000256" key="6">
    <source>
        <dbReference type="SAM" id="Phobius"/>
    </source>
</evidence>
<evidence type="ECO:0000256" key="2">
    <source>
        <dbReference type="ARBA" id="ARBA00022475"/>
    </source>
</evidence>
<comment type="subcellular location">
    <subcellularLocation>
        <location evidence="1">Cell membrane</location>
        <topology evidence="1">Multi-pass membrane protein</topology>
    </subcellularLocation>
</comment>
<comment type="caution">
    <text evidence="7">The sequence shown here is derived from an EMBL/GenBank/DDBJ whole genome shotgun (WGS) entry which is preliminary data.</text>
</comment>
<dbReference type="SUPFAM" id="SSF103473">
    <property type="entry name" value="MFS general substrate transporter"/>
    <property type="match status" value="1"/>
</dbReference>
<keyword evidence="3 6" id="KW-0812">Transmembrane</keyword>
<feature type="transmembrane region" description="Helical" evidence="6">
    <location>
        <begin position="301"/>
        <end position="324"/>
    </location>
</feature>
<dbReference type="Gene3D" id="1.20.1250.20">
    <property type="entry name" value="MFS general substrate transporter like domains"/>
    <property type="match status" value="2"/>
</dbReference>
<feature type="transmembrane region" description="Helical" evidence="6">
    <location>
        <begin position="164"/>
        <end position="183"/>
    </location>
</feature>
<feature type="transmembrane region" description="Helical" evidence="6">
    <location>
        <begin position="12"/>
        <end position="36"/>
    </location>
</feature>
<feature type="transmembrane region" description="Helical" evidence="6">
    <location>
        <begin position="42"/>
        <end position="63"/>
    </location>
</feature>
<protein>
    <submittedName>
        <fullName evidence="7">Transmembrane secretion effector</fullName>
    </submittedName>
</protein>
<feature type="transmembrane region" description="Helical" evidence="6">
    <location>
        <begin position="345"/>
        <end position="367"/>
    </location>
</feature>
<keyword evidence="8" id="KW-1185">Reference proteome</keyword>
<feature type="transmembrane region" description="Helical" evidence="6">
    <location>
        <begin position="138"/>
        <end position="158"/>
    </location>
</feature>
<evidence type="ECO:0000313" key="7">
    <source>
        <dbReference type="EMBL" id="TCU57736.1"/>
    </source>
</evidence>
<feature type="transmembrane region" description="Helical" evidence="6">
    <location>
        <begin position="75"/>
        <end position="95"/>
    </location>
</feature>
<accession>A0A4R3T9W7</accession>
<proteinExistence type="predicted"/>
<dbReference type="PANTHER" id="PTHR23513:SF6">
    <property type="entry name" value="MAJOR FACILITATOR SUPERFAMILY ASSOCIATED DOMAIN-CONTAINING PROTEIN"/>
    <property type="match status" value="1"/>
</dbReference>
<dbReference type="PANTHER" id="PTHR23513">
    <property type="entry name" value="INTEGRAL MEMBRANE EFFLUX PROTEIN-RELATED"/>
    <property type="match status" value="1"/>
</dbReference>
<dbReference type="EMBL" id="SMBP01000016">
    <property type="protein sequence ID" value="TCU57736.1"/>
    <property type="molecule type" value="Genomic_DNA"/>
</dbReference>
<feature type="transmembrane region" description="Helical" evidence="6">
    <location>
        <begin position="101"/>
        <end position="126"/>
    </location>
</feature>
<reference evidence="7 8" key="1">
    <citation type="submission" date="2019-03" db="EMBL/GenBank/DDBJ databases">
        <title>Genomic Encyclopedia of Type Strains, Phase IV (KMG-IV): sequencing the most valuable type-strain genomes for metagenomic binning, comparative biology and taxonomic classification.</title>
        <authorList>
            <person name="Goeker M."/>
        </authorList>
    </citation>
    <scope>NUCLEOTIDE SEQUENCE [LARGE SCALE GENOMIC DNA]</scope>
    <source>
        <strain evidence="7 8">DSM 29481</strain>
    </source>
</reference>
<keyword evidence="2" id="KW-1003">Cell membrane</keyword>
<dbReference type="GO" id="GO:0005886">
    <property type="term" value="C:plasma membrane"/>
    <property type="evidence" value="ECO:0007669"/>
    <property type="project" value="UniProtKB-SubCell"/>
</dbReference>
<evidence type="ECO:0000256" key="1">
    <source>
        <dbReference type="ARBA" id="ARBA00004651"/>
    </source>
</evidence>
<dbReference type="Proteomes" id="UP000295773">
    <property type="component" value="Unassembled WGS sequence"/>
</dbReference>